<dbReference type="Pfam" id="PF00069">
    <property type="entry name" value="Pkinase"/>
    <property type="match status" value="1"/>
</dbReference>
<dbReference type="InterPro" id="IPR000719">
    <property type="entry name" value="Prot_kinase_dom"/>
</dbReference>
<dbReference type="GO" id="GO:0004674">
    <property type="term" value="F:protein serine/threonine kinase activity"/>
    <property type="evidence" value="ECO:0007669"/>
    <property type="project" value="UniProtKB-EC"/>
</dbReference>
<evidence type="ECO:0000313" key="5">
    <source>
        <dbReference type="Proteomes" id="UP000688137"/>
    </source>
</evidence>
<comment type="caution">
    <text evidence="4">The sequence shown here is derived from an EMBL/GenBank/DDBJ whole genome shotgun (WGS) entry which is preliminary data.</text>
</comment>
<evidence type="ECO:0000259" key="3">
    <source>
        <dbReference type="PROSITE" id="PS50011"/>
    </source>
</evidence>
<evidence type="ECO:0000256" key="1">
    <source>
        <dbReference type="ARBA" id="ARBA00012513"/>
    </source>
</evidence>
<name>A0A8S1LK00_PARPR</name>
<keyword evidence="5" id="KW-1185">Reference proteome</keyword>
<dbReference type="AlphaFoldDB" id="A0A8S1LK00"/>
<reference evidence="4" key="1">
    <citation type="submission" date="2021-01" db="EMBL/GenBank/DDBJ databases">
        <authorList>
            <consortium name="Genoscope - CEA"/>
            <person name="William W."/>
        </authorList>
    </citation>
    <scope>NUCLEOTIDE SEQUENCE</scope>
</reference>
<dbReference type="OMA" id="FMSMELL"/>
<protein>
    <recommendedName>
        <fullName evidence="2">Casein kinase I</fullName>
        <ecNumber evidence="1">2.7.11.1</ecNumber>
    </recommendedName>
</protein>
<evidence type="ECO:0000313" key="4">
    <source>
        <dbReference type="EMBL" id="CAD8066745.1"/>
    </source>
</evidence>
<dbReference type="FunFam" id="1.10.510.10:FF:001631">
    <property type="entry name" value="Uncharacterized protein"/>
    <property type="match status" value="1"/>
</dbReference>
<feature type="domain" description="Protein kinase" evidence="3">
    <location>
        <begin position="20"/>
        <end position="329"/>
    </location>
</feature>
<dbReference type="InterPro" id="IPR008271">
    <property type="entry name" value="Ser/Thr_kinase_AS"/>
</dbReference>
<dbReference type="PROSITE" id="PS50011">
    <property type="entry name" value="PROTEIN_KINASE_DOM"/>
    <property type="match status" value="1"/>
</dbReference>
<dbReference type="PANTHER" id="PTHR11909">
    <property type="entry name" value="CASEIN KINASE-RELATED"/>
    <property type="match status" value="1"/>
</dbReference>
<accession>A0A8S1LK00</accession>
<proteinExistence type="predicted"/>
<dbReference type="PROSITE" id="PS00108">
    <property type="entry name" value="PROTEIN_KINASE_ST"/>
    <property type="match status" value="1"/>
</dbReference>
<dbReference type="EC" id="2.7.11.1" evidence="1"/>
<organism evidence="4 5">
    <name type="scientific">Paramecium primaurelia</name>
    <dbReference type="NCBI Taxonomy" id="5886"/>
    <lineage>
        <taxon>Eukaryota</taxon>
        <taxon>Sar</taxon>
        <taxon>Alveolata</taxon>
        <taxon>Ciliophora</taxon>
        <taxon>Intramacronucleata</taxon>
        <taxon>Oligohymenophorea</taxon>
        <taxon>Peniculida</taxon>
        <taxon>Parameciidae</taxon>
        <taxon>Paramecium</taxon>
    </lineage>
</organism>
<dbReference type="InterPro" id="IPR050235">
    <property type="entry name" value="CK1_Ser-Thr_kinase"/>
</dbReference>
<dbReference type="Proteomes" id="UP000688137">
    <property type="component" value="Unassembled WGS sequence"/>
</dbReference>
<gene>
    <name evidence="4" type="ORF">PPRIM_AZ9-3.1.T0390275</name>
</gene>
<dbReference type="EMBL" id="CAJJDM010000038">
    <property type="protein sequence ID" value="CAD8066745.1"/>
    <property type="molecule type" value="Genomic_DNA"/>
</dbReference>
<dbReference type="SMART" id="SM00220">
    <property type="entry name" value="S_TKc"/>
    <property type="match status" value="1"/>
</dbReference>
<evidence type="ECO:0000256" key="2">
    <source>
        <dbReference type="ARBA" id="ARBA00023860"/>
    </source>
</evidence>
<sequence length="329" mass="38821">MARSQKSLSIYRENIAFSGYLIQNKINKGGFGSIYKGVNKSTHQEVAIKHSQFDLKNEYQIMTQLTNVVGIPKVYGFEEQEKWSFMSMELLSQDLHTIKCKLKQFSLKCICFIAIKVLEILKQVHQMNIVHRDIKPTNLMVKSLKDPQIYLIDFGIAKDQSKGDTRQELEGTFLYDPISVHKRQKYRFLDDIEMLAYTLVFLYNGHLPWKKYGNEVLVNGDALKQKEQYINSKAMSQLPFADLFGYIKWNQHIKKPDYEFLINLFRNILRENKIIENYQFDWIEQATPQMKRQSKYLMIEDLNTDLNEEEQQCQGVSLLSELVYKFFKD</sequence>
<dbReference type="GO" id="GO:0005524">
    <property type="term" value="F:ATP binding"/>
    <property type="evidence" value="ECO:0007669"/>
    <property type="project" value="InterPro"/>
</dbReference>